<dbReference type="SFLD" id="SFLDS00005">
    <property type="entry name" value="Isoprenoid_Synthase_Type_I"/>
    <property type="match status" value="1"/>
</dbReference>
<sequence length="383" mass="42873">MPESLQPPTAIPPRTSSTGVTNGHHHHEAASRTAGLKGIPEDDWMNPAADNLPTNTTYKHSRNRSSVDGTKYRDGMWSEEKEKILMGPYDYMSQHPGKDLRRQFIAAFNAWLKVPPDSLAIITKVVVMLHTSSLLIDDVEDNSILRRGVPVAHSIFGTAQTINSANYVYFLALQEVQKLKNPAAIDIYAQELLNLHRGQGMDLFWRDTLTCPSEDDYLEMVGNKTGGLFRLAIKLMQAESDTGKDCVALVNVMGLIFQICDDYLNLSNTTYTKNKGLCEDLTEGKFSFPIIHSIRSNPSNLQLVNILKQRTKDEEVKLYAVSYMESTGSFAYTRKVVRRLRDKALALIDEIEGEQKEGESEGTMIRAILAKIVESTLKDGEDD</sequence>
<dbReference type="GO" id="GO:0043386">
    <property type="term" value="P:mycotoxin biosynthetic process"/>
    <property type="evidence" value="ECO:0007669"/>
    <property type="project" value="UniProtKB-ARBA"/>
</dbReference>
<keyword evidence="1 4" id="KW-0808">Transferase</keyword>
<dbReference type="AlphaFoldDB" id="A0A443HVA4"/>
<reference evidence="6 7" key="1">
    <citation type="journal article" date="2018" name="Front. Microbiol.">
        <title>Genomic and genetic insights into a cosmopolitan fungus, Paecilomyces variotii (Eurotiales).</title>
        <authorList>
            <person name="Urquhart A.S."/>
            <person name="Mondo S.J."/>
            <person name="Makela M.R."/>
            <person name="Hane J.K."/>
            <person name="Wiebenga A."/>
            <person name="He G."/>
            <person name="Mihaltcheva S."/>
            <person name="Pangilinan J."/>
            <person name="Lipzen A."/>
            <person name="Barry K."/>
            <person name="de Vries R.P."/>
            <person name="Grigoriev I.V."/>
            <person name="Idnurm A."/>
        </authorList>
    </citation>
    <scope>NUCLEOTIDE SEQUENCE [LARGE SCALE GENOMIC DNA]</scope>
    <source>
        <strain evidence="6 7">CBS 101075</strain>
    </source>
</reference>
<dbReference type="GeneID" id="39602780"/>
<dbReference type="GO" id="GO:0046165">
    <property type="term" value="P:alcohol biosynthetic process"/>
    <property type="evidence" value="ECO:0007669"/>
    <property type="project" value="UniProtKB-ARBA"/>
</dbReference>
<dbReference type="STRING" id="264951.A0A443HVA4"/>
<dbReference type="Pfam" id="PF00348">
    <property type="entry name" value="polyprenyl_synt"/>
    <property type="match status" value="1"/>
</dbReference>
<dbReference type="PANTHER" id="PTHR12001:SF44">
    <property type="entry name" value="GERANYLGERANYL PYROPHOSPHATE SYNTHASE"/>
    <property type="match status" value="1"/>
</dbReference>
<dbReference type="VEuPathDB" id="FungiDB:C8Q69DRAFT_520750"/>
<evidence type="ECO:0000256" key="3">
    <source>
        <dbReference type="ARBA" id="ARBA00022842"/>
    </source>
</evidence>
<dbReference type="SUPFAM" id="SSF48576">
    <property type="entry name" value="Terpenoid synthases"/>
    <property type="match status" value="1"/>
</dbReference>
<dbReference type="EMBL" id="RCNU01000005">
    <property type="protein sequence ID" value="RWQ95769.1"/>
    <property type="molecule type" value="Genomic_DNA"/>
</dbReference>
<dbReference type="GO" id="GO:0008299">
    <property type="term" value="P:isoprenoid biosynthetic process"/>
    <property type="evidence" value="ECO:0007669"/>
    <property type="project" value="InterPro"/>
</dbReference>
<evidence type="ECO:0000313" key="6">
    <source>
        <dbReference type="EMBL" id="RWQ95769.1"/>
    </source>
</evidence>
<keyword evidence="3" id="KW-0460">Magnesium</keyword>
<dbReference type="RefSeq" id="XP_028485414.1">
    <property type="nucleotide sequence ID" value="XM_028633503.1"/>
</dbReference>
<accession>A0A443HVA4</accession>
<keyword evidence="2" id="KW-0479">Metal-binding</keyword>
<feature type="compositionally biased region" description="Polar residues" evidence="5">
    <location>
        <begin position="52"/>
        <end position="68"/>
    </location>
</feature>
<name>A0A443HVA4_BYSSP</name>
<evidence type="ECO:0000256" key="4">
    <source>
        <dbReference type="RuleBase" id="RU004466"/>
    </source>
</evidence>
<dbReference type="InterPro" id="IPR000092">
    <property type="entry name" value="Polyprenyl_synt"/>
</dbReference>
<comment type="caution">
    <text evidence="6">The sequence shown here is derived from an EMBL/GenBank/DDBJ whole genome shotgun (WGS) entry which is preliminary data.</text>
</comment>
<feature type="region of interest" description="Disordered" evidence="5">
    <location>
        <begin position="1"/>
        <end position="69"/>
    </location>
</feature>
<keyword evidence="7" id="KW-1185">Reference proteome</keyword>
<dbReference type="GO" id="GO:0046872">
    <property type="term" value="F:metal ion binding"/>
    <property type="evidence" value="ECO:0007669"/>
    <property type="project" value="UniProtKB-KW"/>
</dbReference>
<organism evidence="6 7">
    <name type="scientific">Byssochlamys spectabilis</name>
    <name type="common">Paecilomyces variotii</name>
    <dbReference type="NCBI Taxonomy" id="264951"/>
    <lineage>
        <taxon>Eukaryota</taxon>
        <taxon>Fungi</taxon>
        <taxon>Dikarya</taxon>
        <taxon>Ascomycota</taxon>
        <taxon>Pezizomycotina</taxon>
        <taxon>Eurotiomycetes</taxon>
        <taxon>Eurotiomycetidae</taxon>
        <taxon>Eurotiales</taxon>
        <taxon>Thermoascaceae</taxon>
        <taxon>Paecilomyces</taxon>
    </lineage>
</organism>
<evidence type="ECO:0000256" key="5">
    <source>
        <dbReference type="SAM" id="MobiDB-lite"/>
    </source>
</evidence>
<dbReference type="Gene3D" id="1.10.600.10">
    <property type="entry name" value="Farnesyl Diphosphate Synthase"/>
    <property type="match status" value="1"/>
</dbReference>
<dbReference type="InterPro" id="IPR033749">
    <property type="entry name" value="Polyprenyl_synt_CS"/>
</dbReference>
<dbReference type="GO" id="GO:0004659">
    <property type="term" value="F:prenyltransferase activity"/>
    <property type="evidence" value="ECO:0007669"/>
    <property type="project" value="InterPro"/>
</dbReference>
<protein>
    <submittedName>
        <fullName evidence="6">Geranylgeranyl pyrophosphate synthase</fullName>
    </submittedName>
</protein>
<dbReference type="PROSITE" id="PS00723">
    <property type="entry name" value="POLYPRENYL_SYNTHASE_1"/>
    <property type="match status" value="1"/>
</dbReference>
<dbReference type="PANTHER" id="PTHR12001">
    <property type="entry name" value="GERANYLGERANYL PYROPHOSPHATE SYNTHASE"/>
    <property type="match status" value="1"/>
</dbReference>
<evidence type="ECO:0000256" key="1">
    <source>
        <dbReference type="ARBA" id="ARBA00022679"/>
    </source>
</evidence>
<evidence type="ECO:0000313" key="7">
    <source>
        <dbReference type="Proteomes" id="UP000283841"/>
    </source>
</evidence>
<dbReference type="CDD" id="cd00685">
    <property type="entry name" value="Trans_IPPS_HT"/>
    <property type="match status" value="1"/>
</dbReference>
<proteinExistence type="inferred from homology"/>
<dbReference type="InterPro" id="IPR008949">
    <property type="entry name" value="Isoprenoid_synthase_dom_sf"/>
</dbReference>
<evidence type="ECO:0000256" key="2">
    <source>
        <dbReference type="ARBA" id="ARBA00022723"/>
    </source>
</evidence>
<dbReference type="PROSITE" id="PS00444">
    <property type="entry name" value="POLYPRENYL_SYNTHASE_2"/>
    <property type="match status" value="1"/>
</dbReference>
<dbReference type="Proteomes" id="UP000283841">
    <property type="component" value="Unassembled WGS sequence"/>
</dbReference>
<gene>
    <name evidence="6" type="ORF">C8Q69DRAFT_520750</name>
</gene>
<comment type="similarity">
    <text evidence="4">Belongs to the FPP/GGPP synthase family.</text>
</comment>